<accession>A0A8K2A1B8</accession>
<comment type="caution">
    <text evidence="1">The sequence shown here is derived from an EMBL/GenBank/DDBJ whole genome shotgun (WGS) entry which is preliminary data.</text>
</comment>
<sequence length="142" mass="16568">MSFSDEQQIELRIQKGIREAEDQLVIWIQDALDKCDYPSSGRDKLEESQFRNLVRVSDTTESPEVVKNFLRYQVGRDQKWGRGSKSLAERIVGDIDGNLKKIAQDIAKQVNRQDFQEIHINLVRRYLGYGARHLKYRNDGRA</sequence>
<reference evidence="1" key="1">
    <citation type="submission" date="2019-12" db="EMBL/GenBank/DDBJ databases">
        <title>High-Quality draft genome sequences of three cyanobacteria isolated from the limestone walls of the Old Cathedral of Coimbra.</title>
        <authorList>
            <person name="Tiago I."/>
            <person name="Soares F."/>
            <person name="Portugal A."/>
        </authorList>
    </citation>
    <scope>NUCLEOTIDE SEQUENCE [LARGE SCALE GENOMIC DNA]</scope>
    <source>
        <strain evidence="1">C</strain>
    </source>
</reference>
<dbReference type="AlphaFoldDB" id="A0A8K2A1B8"/>
<organism evidence="1 2">
    <name type="scientific">Petrachloros mirabilis ULC683</name>
    <dbReference type="NCBI Taxonomy" id="2781853"/>
    <lineage>
        <taxon>Bacteria</taxon>
        <taxon>Bacillati</taxon>
        <taxon>Cyanobacteriota</taxon>
        <taxon>Cyanophyceae</taxon>
        <taxon>Synechococcales</taxon>
        <taxon>Petrachlorosaceae</taxon>
        <taxon>Petrachloros</taxon>
        <taxon>Petrachloros mirabilis</taxon>
    </lineage>
</organism>
<dbReference type="Proteomes" id="UP000607397">
    <property type="component" value="Unassembled WGS sequence"/>
</dbReference>
<gene>
    <name evidence="1" type="ORF">GS597_19615</name>
</gene>
<evidence type="ECO:0000313" key="1">
    <source>
        <dbReference type="EMBL" id="NCJ08673.1"/>
    </source>
</evidence>
<dbReference type="EMBL" id="WVIC01000064">
    <property type="protein sequence ID" value="NCJ08673.1"/>
    <property type="molecule type" value="Genomic_DNA"/>
</dbReference>
<proteinExistence type="predicted"/>
<keyword evidence="2" id="KW-1185">Reference proteome</keyword>
<dbReference type="RefSeq" id="WP_161827144.1">
    <property type="nucleotide sequence ID" value="NZ_WVIC01000064.1"/>
</dbReference>
<protein>
    <submittedName>
        <fullName evidence="1">Uncharacterized protein</fullName>
    </submittedName>
</protein>
<evidence type="ECO:0000313" key="2">
    <source>
        <dbReference type="Proteomes" id="UP000607397"/>
    </source>
</evidence>
<name>A0A8K2A1B8_9CYAN</name>